<proteinExistence type="inferred from homology"/>
<dbReference type="OrthoDB" id="9798666at2"/>
<dbReference type="Pfam" id="PF02609">
    <property type="entry name" value="Exonuc_VII_S"/>
    <property type="match status" value="1"/>
</dbReference>
<dbReference type="GO" id="GO:0008855">
    <property type="term" value="F:exodeoxyribonuclease VII activity"/>
    <property type="evidence" value="ECO:0007669"/>
    <property type="project" value="UniProtKB-UniRule"/>
</dbReference>
<evidence type="ECO:0000256" key="4">
    <source>
        <dbReference type="ARBA" id="ARBA00022801"/>
    </source>
</evidence>
<evidence type="ECO:0000256" key="1">
    <source>
        <dbReference type="ARBA" id="ARBA00009998"/>
    </source>
</evidence>
<evidence type="ECO:0000256" key="5">
    <source>
        <dbReference type="ARBA" id="ARBA00022839"/>
    </source>
</evidence>
<dbReference type="NCBIfam" id="TIGR01280">
    <property type="entry name" value="xseB"/>
    <property type="match status" value="1"/>
</dbReference>
<protein>
    <recommendedName>
        <fullName evidence="6">Exodeoxyribonuclease 7 small subunit</fullName>
        <ecNumber evidence="6">3.1.11.6</ecNumber>
    </recommendedName>
    <alternativeName>
        <fullName evidence="6">Exodeoxyribonuclease VII small subunit</fullName>
        <shortName evidence="6">Exonuclease VII small subunit</shortName>
    </alternativeName>
</protein>
<keyword evidence="5 6" id="KW-0269">Exonuclease</keyword>
<evidence type="ECO:0000256" key="6">
    <source>
        <dbReference type="HAMAP-Rule" id="MF_00337"/>
    </source>
</evidence>
<dbReference type="HAMAP" id="MF_00337">
    <property type="entry name" value="Exonuc_7_S"/>
    <property type="match status" value="1"/>
</dbReference>
<evidence type="ECO:0000256" key="2">
    <source>
        <dbReference type="ARBA" id="ARBA00022490"/>
    </source>
</evidence>
<sequence>MAKEAELELDFEGAMERLEEIVRELEHGDVPLEKAIDLFQQGMKLSQLCGSKLEQVERKIEMITEMDGELRKKPFGARLEGDSDEPV</sequence>
<dbReference type="InterPro" id="IPR003761">
    <property type="entry name" value="Exonuc_VII_S"/>
</dbReference>
<dbReference type="EMBL" id="CP009287">
    <property type="protein sequence ID" value="AIQ69972.1"/>
    <property type="molecule type" value="Genomic_DNA"/>
</dbReference>
<comment type="function">
    <text evidence="6">Bidirectionally degrades single-stranded DNA into large acid-insoluble oligonucleotides, which are then degraded further into small acid-soluble oligonucleotides.</text>
</comment>
<organism evidence="7 8">
    <name type="scientific">Paenibacillus graminis</name>
    <dbReference type="NCBI Taxonomy" id="189425"/>
    <lineage>
        <taxon>Bacteria</taxon>
        <taxon>Bacillati</taxon>
        <taxon>Bacillota</taxon>
        <taxon>Bacilli</taxon>
        <taxon>Bacillales</taxon>
        <taxon>Paenibacillaceae</taxon>
        <taxon>Paenibacillus</taxon>
    </lineage>
</organism>
<dbReference type="EC" id="3.1.11.6" evidence="6"/>
<evidence type="ECO:0000256" key="3">
    <source>
        <dbReference type="ARBA" id="ARBA00022722"/>
    </source>
</evidence>
<dbReference type="InterPro" id="IPR037004">
    <property type="entry name" value="Exonuc_VII_ssu_sf"/>
</dbReference>
<dbReference type="PANTHER" id="PTHR34137">
    <property type="entry name" value="EXODEOXYRIBONUCLEASE 7 SMALL SUBUNIT"/>
    <property type="match status" value="1"/>
</dbReference>
<keyword evidence="4 6" id="KW-0378">Hydrolase</keyword>
<dbReference type="SUPFAM" id="SSF116842">
    <property type="entry name" value="XseB-like"/>
    <property type="match status" value="1"/>
</dbReference>
<keyword evidence="3 6" id="KW-0540">Nuclease</keyword>
<gene>
    <name evidence="6" type="primary">xseB</name>
    <name evidence="7" type="ORF">PGRAT_21750</name>
</gene>
<dbReference type="GO" id="GO:0005829">
    <property type="term" value="C:cytosol"/>
    <property type="evidence" value="ECO:0007669"/>
    <property type="project" value="TreeGrafter"/>
</dbReference>
<comment type="subcellular location">
    <subcellularLocation>
        <location evidence="6">Cytoplasm</location>
    </subcellularLocation>
</comment>
<dbReference type="Proteomes" id="UP000029500">
    <property type="component" value="Chromosome"/>
</dbReference>
<dbReference type="GO" id="GO:0006308">
    <property type="term" value="P:DNA catabolic process"/>
    <property type="evidence" value="ECO:0007669"/>
    <property type="project" value="UniProtKB-UniRule"/>
</dbReference>
<dbReference type="eggNOG" id="COG1722">
    <property type="taxonomic scope" value="Bacteria"/>
</dbReference>
<dbReference type="STRING" id="189425.PGRAT_21750"/>
<reference evidence="7 8" key="1">
    <citation type="submission" date="2014-08" db="EMBL/GenBank/DDBJ databases">
        <title>Comparative genomics of the Paenibacillus odorifer group.</title>
        <authorList>
            <person name="den Bakker H.C."/>
            <person name="Tsai Y.-C."/>
            <person name="Martin N."/>
            <person name="Korlach J."/>
            <person name="Wiedmann M."/>
        </authorList>
    </citation>
    <scope>NUCLEOTIDE SEQUENCE [LARGE SCALE GENOMIC DNA]</scope>
    <source>
        <strain evidence="7 8">DSM 15220</strain>
    </source>
</reference>
<comment type="catalytic activity">
    <reaction evidence="6">
        <text>Exonucleolytic cleavage in either 5'- to 3'- or 3'- to 5'-direction to yield nucleoside 5'-phosphates.</text>
        <dbReference type="EC" id="3.1.11.6"/>
    </reaction>
</comment>
<dbReference type="RefSeq" id="WP_025707476.1">
    <property type="nucleotide sequence ID" value="NZ_CP009287.1"/>
</dbReference>
<accession>A0A089M9Q0</accession>
<dbReference type="AlphaFoldDB" id="A0A089M9Q0"/>
<dbReference type="GO" id="GO:0009318">
    <property type="term" value="C:exodeoxyribonuclease VII complex"/>
    <property type="evidence" value="ECO:0007669"/>
    <property type="project" value="UniProtKB-UniRule"/>
</dbReference>
<comment type="similarity">
    <text evidence="1 6">Belongs to the XseB family.</text>
</comment>
<dbReference type="HOGENOM" id="CLU_145918_3_1_9"/>
<keyword evidence="2 6" id="KW-0963">Cytoplasm</keyword>
<comment type="subunit">
    <text evidence="6">Heterooligomer composed of large and small subunits.</text>
</comment>
<dbReference type="Gene3D" id="1.10.287.1040">
    <property type="entry name" value="Exonuclease VII, small subunit"/>
    <property type="match status" value="1"/>
</dbReference>
<keyword evidence="8" id="KW-1185">Reference proteome</keyword>
<evidence type="ECO:0000313" key="7">
    <source>
        <dbReference type="EMBL" id="AIQ69972.1"/>
    </source>
</evidence>
<dbReference type="KEGG" id="pgm:PGRAT_21750"/>
<name>A0A089M9Q0_9BACL</name>
<evidence type="ECO:0000313" key="8">
    <source>
        <dbReference type="Proteomes" id="UP000029500"/>
    </source>
</evidence>
<dbReference type="PANTHER" id="PTHR34137:SF1">
    <property type="entry name" value="EXODEOXYRIBONUCLEASE 7 SMALL SUBUNIT"/>
    <property type="match status" value="1"/>
</dbReference>